<dbReference type="InterPro" id="IPR057860">
    <property type="entry name" value="HEAT_RRP12_N"/>
</dbReference>
<dbReference type="Pfam" id="PF25772">
    <property type="entry name" value="HEAT_RRP12_N"/>
    <property type="match status" value="1"/>
</dbReference>
<feature type="compositionally biased region" description="Basic residues" evidence="4">
    <location>
        <begin position="1"/>
        <end position="13"/>
    </location>
</feature>
<evidence type="ECO:0000313" key="7">
    <source>
        <dbReference type="Proteomes" id="UP000515154"/>
    </source>
</evidence>
<feature type="compositionally biased region" description="Acidic residues" evidence="4">
    <location>
        <begin position="1164"/>
        <end position="1183"/>
    </location>
</feature>
<dbReference type="KEGG" id="osn:115219153"/>
<reference evidence="8" key="1">
    <citation type="submission" date="2025-08" db="UniProtKB">
        <authorList>
            <consortium name="RefSeq"/>
        </authorList>
    </citation>
    <scope>IDENTIFICATION</scope>
</reference>
<dbReference type="Gene3D" id="1.25.10.10">
    <property type="entry name" value="Leucine-rich Repeat Variant"/>
    <property type="match status" value="1"/>
</dbReference>
<feature type="region of interest" description="Disordered" evidence="4">
    <location>
        <begin position="1"/>
        <end position="49"/>
    </location>
</feature>
<feature type="domain" description="RRP12 HEAT" evidence="5">
    <location>
        <begin position="421"/>
        <end position="694"/>
    </location>
</feature>
<protein>
    <submittedName>
        <fullName evidence="8">RRP12-like protein isoform X1</fullName>
    </submittedName>
</protein>
<dbReference type="PANTHER" id="PTHR48287:SF1">
    <property type="entry name" value="ARM REPEAT SUPERFAMILY PROTEIN"/>
    <property type="match status" value="1"/>
</dbReference>
<evidence type="ECO:0000256" key="2">
    <source>
        <dbReference type="ARBA" id="ARBA00007690"/>
    </source>
</evidence>
<proteinExistence type="inferred from homology"/>
<evidence type="ECO:0000259" key="6">
    <source>
        <dbReference type="Pfam" id="PF25772"/>
    </source>
</evidence>
<dbReference type="PANTHER" id="PTHR48287">
    <property type="entry name" value="ARM REPEAT SUPERFAMILY PROTEIN"/>
    <property type="match status" value="1"/>
</dbReference>
<feature type="domain" description="RRP12 N-terminal HEAT" evidence="6">
    <location>
        <begin position="105"/>
        <end position="346"/>
    </location>
</feature>
<sequence>MHPLKRKKSKRTHGVTAKRNAARWKRGQSCTSNPTFREHRDRVGQGYTKGNSGLTEAAVAKLNAANSCRMDITDNDNASIGKSTYQTFVTNFTECTNTTFGNVHRLRANSDAVSKEIAAVLAAVTEVIKENDGKETDTEYFAALVTALDTMDIEDGLTATLYLLGVVISKVPDAVLINRFSEVSKKLLDILVKHSDGDNTSMVKSLLRCLSYLLCAQTASVWELSSTQQIYLSVLAFITHKKPKIRKLSHECVEKILKKSAIMKSDKPPNCHPMAPPTAKHCIKKIEESGGGSDAVSTLHVLMLVKQIFPVLAQSDIQALCEAILKVMTLATPLVVACSMQCLYGLVSVDPSLGNLGSHLNAQLITALYDYQPLMTDVQPSCAWMTVMEKSIINLCKQDIELGQNHLPKLVSTSMKYLLVENPDVQQTAADALQNVFKECVSRLVEAKPSSSTTDKENVNPSLQQVVKTASTGLNYQYHTAWKHIISVLTVMLEVAGGHYPDLMKPALSSLSNMRDSPDFKFNSEIDQAIGSAIKYMGPKNVLEIIPLQVTGDGRDLDFPRSWLVPVLKKYISNTELEFFRTYFMPLSKKLQDKSIQYEAEGNTVAAKTYGTLVVQFWSLLPSFCNNPTDLKTSFRNIARSLGSVVNDRPQLRTPVLSSLRKLIYTNLENEENRNELAHFAKNFLPILFNLYTQFSADDSKDPLRLTIFETARAYIRITPTQLLQQYIDTSMKQIEEKNDVQRCILLDLCILMASSANNDQVKSLFQLASSNLKSSYHSLQKKCYRLLEEIFGNPSEASVQFVNQELTPIKELLVTSLSTSALSSKGPRLRCLLHVVKKLEKSEMDFIQSIIPEAILCTRETGSRARRAAYTLLTELASTMIRCADKDAEQSTILTQYFHLLFAGLGGTPVFICASLQSLSCVIFDFKDDVTPDLIENFVEHCCVLLMSRTHEIVKATLSYLQVLLTCFSDLQLGPYLEKIMSTLVVMKDGAKQHFRFKTKMVYTKLIRRFGYKAIYDLSSDSIRKVLTNIQKLKKNKKKKKEQSGEVEDDKTEEKDVAAPAQSIEDILTAFDSDNEEDDDNSSKKKKKKKKKKGDKSKEETTTASGAAWLKENTDDNITDFMDVSAARSISTTKPSKPGKSQQTSRSSSKFDLAPDGRLLINQEDDDDEKDAGSSDGEDSAEEVLKSMASKMKSDQSRKRKRPSADDTEHSESKYVAGGHGIHRPKASASKRQEPVVNLGSEYKSKKAGGDVKRQGKPDPYAYIQLKHTDLNKRKRSKVKGKFKGLLDGAKKGATKGLKLKSKGRK</sequence>
<feature type="compositionally biased region" description="Basic residues" evidence="4">
    <location>
        <begin position="1085"/>
        <end position="1096"/>
    </location>
</feature>
<feature type="compositionally biased region" description="Basic and acidic residues" evidence="4">
    <location>
        <begin position="1244"/>
        <end position="1258"/>
    </location>
</feature>
<accession>A0A6P7T4B1</accession>
<evidence type="ECO:0000256" key="4">
    <source>
        <dbReference type="SAM" id="MobiDB-lite"/>
    </source>
</evidence>
<evidence type="ECO:0000256" key="1">
    <source>
        <dbReference type="ARBA" id="ARBA00004123"/>
    </source>
</evidence>
<comment type="similarity">
    <text evidence="2">Belongs to the RRP12 family.</text>
</comment>
<dbReference type="RefSeq" id="XP_029645117.1">
    <property type="nucleotide sequence ID" value="XM_029789257.2"/>
</dbReference>
<dbReference type="GO" id="GO:0005634">
    <property type="term" value="C:nucleus"/>
    <property type="evidence" value="ECO:0007669"/>
    <property type="project" value="UniProtKB-SubCell"/>
</dbReference>
<evidence type="ECO:0000256" key="3">
    <source>
        <dbReference type="ARBA" id="ARBA00023242"/>
    </source>
</evidence>
<dbReference type="InterPro" id="IPR011989">
    <property type="entry name" value="ARM-like"/>
</dbReference>
<gene>
    <name evidence="8" type="primary">LOC115219153</name>
</gene>
<feature type="compositionally biased region" description="Basic and acidic residues" evidence="4">
    <location>
        <begin position="1193"/>
        <end position="1214"/>
    </location>
</feature>
<dbReference type="SUPFAM" id="SSF48371">
    <property type="entry name" value="ARM repeat"/>
    <property type="match status" value="2"/>
</dbReference>
<feature type="compositionally biased region" description="Polar residues" evidence="4">
    <location>
        <begin position="1129"/>
        <end position="1151"/>
    </location>
</feature>
<dbReference type="Pfam" id="PF08161">
    <property type="entry name" value="RRP12_HEAT"/>
    <property type="match status" value="1"/>
</dbReference>
<evidence type="ECO:0000259" key="5">
    <source>
        <dbReference type="Pfam" id="PF08161"/>
    </source>
</evidence>
<feature type="region of interest" description="Disordered" evidence="4">
    <location>
        <begin position="1035"/>
        <end position="1262"/>
    </location>
</feature>
<name>A0A6P7T4B1_9MOLL</name>
<keyword evidence="7" id="KW-1185">Reference proteome</keyword>
<dbReference type="Proteomes" id="UP000515154">
    <property type="component" value="Linkage group LG14"/>
</dbReference>
<dbReference type="InterPro" id="IPR012978">
    <property type="entry name" value="HEAT_RRP12"/>
</dbReference>
<dbReference type="InterPro" id="IPR052087">
    <property type="entry name" value="RRP12"/>
</dbReference>
<keyword evidence="3" id="KW-0539">Nucleus</keyword>
<dbReference type="InterPro" id="IPR016024">
    <property type="entry name" value="ARM-type_fold"/>
</dbReference>
<evidence type="ECO:0000313" key="8">
    <source>
        <dbReference type="RefSeq" id="XP_029645117.1"/>
    </source>
</evidence>
<comment type="subcellular location">
    <subcellularLocation>
        <location evidence="1">Nucleus</location>
    </subcellularLocation>
</comment>
<organism evidence="7 8">
    <name type="scientific">Octopus sinensis</name>
    <name type="common">East Asian common octopus</name>
    <dbReference type="NCBI Taxonomy" id="2607531"/>
    <lineage>
        <taxon>Eukaryota</taxon>
        <taxon>Metazoa</taxon>
        <taxon>Spiralia</taxon>
        <taxon>Lophotrochozoa</taxon>
        <taxon>Mollusca</taxon>
        <taxon>Cephalopoda</taxon>
        <taxon>Coleoidea</taxon>
        <taxon>Octopodiformes</taxon>
        <taxon>Octopoda</taxon>
        <taxon>Incirrata</taxon>
        <taxon>Octopodidae</taxon>
        <taxon>Octopus</taxon>
    </lineage>
</organism>